<sequence>MKNSTHLKNVFFKTLLLFICFYSTQAQVCGTPGADGPVAISNSINTYYPVGGNITLNAGAQSIVLGAVPPTDIYNNSFGSNQISTGDLILIIQMQDAEINYSNSTSYGSGTATSSPDNLGGTGFTSLGNTGVFEYVIAVNSVPLTGGNFTFKGTGTGGGVLNSFYNAAATTTRGKRTFQIVRVPQYSNLTLTSNITTPPFNGSTGGVIAFNVSGTFNFAGFKIDGTARGFRGGYSPQAASNANNSTTYVGNASNTAISGKGEGMAGTPRYMWDGYNQVDNGVEGMPGGSSGRGAPANAGGGGNDHNAGGGGGGNGGYGGLGGLGWQGGGGSLSPLTGGGRPGFRSYLTTTPFPRIIMGGGGGAGDANNASTGVKGGVGGAIILINAGTVQGSGSILANGGKGAPGAFSGSPDGAGGGGAGGTVLLNIANNSTATIAIEAKGGDGGNTENDSGAVLPHGPGGGGGGGIISHNLSGTVTINANVTKGLAGKSNAGNGNSHGAIDGTDGYVSTFVTSDIPPNLQINSNCFPSLDTKVKSLSTTAICSSIDETVSYEIEIKNTGSGNAADVVLNFLFPSGIGFDSATATYSIEASGPTGALTNTNTANNPVFGSFNIAKNGVVTITLVGKITGTLAAGTYNSSAQALYLDPTRTTANSNRKITAFTNAYGGANTKYEGASQANVPGTNFDGSISTVDNVTIVSLPGTPTTTVTQPTCTTSTGTIMVAAPANGSGISYTLKGTSPVTASISNAIGNFSNLVAGTYEVTTTNANGCTSLATTKTINTVAGAPTTTGVSICIGESGSLTASDACGSAAQNALTASGTGGKSNDVTYGGLGNTNILVNFPTLPNGALVTSTVTTITFESNGNSWRNELMVRVTPPITVGVMQSNLQPSMLGSKGTVTNASFGTWGTGNPSGNWLFEFRETFDDGPNPDADISDITITVNYTFPGSIEWYSVASNGSVLGTGLSFNPVGVAGSGLSNTNSAGTTTYYAACAGSTCRTATNFVIIAKPTITGTSPASRCDAGAVTLGAATSSGTINWYDVASGGSSLATGTSFTMPSLSATKIYYVDATDNGCTTTSRTAVTATVNTSPTITSTTEASRCSTGTLTLIASASSGTINWYADPVGGSSLATGASFTTPSLSASTTYYVGATTTAGCSSVSRIAVAAVVNTASTIALTSGTQNPTVCTGTAITTTVYTFGGSATNATVTNLPAGLASAVNTTAKTVTISGIPTVNGVYTITTVGHTSPCTAATINGTVTVSAPIAQTVTGTNTVCIGSTTTFTSTTSGGTWSSATPAVATVNAVTGVVTGGTAGSSVINYSVTTAGGCVNTGSQTVTVSAPIAQTVTGTNTVCIGSTTTFTSTTSGGT</sequence>
<proteinExistence type="predicted"/>
<feature type="signal peptide" evidence="2">
    <location>
        <begin position="1"/>
        <end position="28"/>
    </location>
</feature>
<accession>A0A1H8PLI4</accession>
<feature type="chain" id="PRO_5011726362" description="Ig-like domain-containing protein" evidence="2">
    <location>
        <begin position="29"/>
        <end position="1366"/>
    </location>
</feature>
<evidence type="ECO:0000259" key="3">
    <source>
        <dbReference type="Pfam" id="PF19081"/>
    </source>
</evidence>
<keyword evidence="2" id="KW-0732">Signal</keyword>
<keyword evidence="5" id="KW-1185">Reference proteome</keyword>
<evidence type="ECO:0000313" key="4">
    <source>
        <dbReference type="EMBL" id="SEO42636.1"/>
    </source>
</evidence>
<organism evidence="4 5">
    <name type="scientific">Flavobacterium sinopsychrotolerans</name>
    <dbReference type="NCBI Taxonomy" id="604089"/>
    <lineage>
        <taxon>Bacteria</taxon>
        <taxon>Pseudomonadati</taxon>
        <taxon>Bacteroidota</taxon>
        <taxon>Flavobacteriia</taxon>
        <taxon>Flavobacteriales</taxon>
        <taxon>Flavobacteriaceae</taxon>
        <taxon>Flavobacterium</taxon>
    </lineage>
</organism>
<evidence type="ECO:0000256" key="1">
    <source>
        <dbReference type="SAM" id="MobiDB-lite"/>
    </source>
</evidence>
<evidence type="ECO:0000313" key="5">
    <source>
        <dbReference type="Proteomes" id="UP000198657"/>
    </source>
</evidence>
<feature type="domain" description="Ig-like" evidence="3">
    <location>
        <begin position="1007"/>
        <end position="1086"/>
    </location>
</feature>
<dbReference type="EMBL" id="FODN01000006">
    <property type="protein sequence ID" value="SEO42636.1"/>
    <property type="molecule type" value="Genomic_DNA"/>
</dbReference>
<protein>
    <recommendedName>
        <fullName evidence="3">Ig-like domain-containing protein</fullName>
    </recommendedName>
</protein>
<feature type="compositionally biased region" description="Gly residues" evidence="1">
    <location>
        <begin position="298"/>
        <end position="307"/>
    </location>
</feature>
<feature type="region of interest" description="Disordered" evidence="1">
    <location>
        <begin position="439"/>
        <end position="460"/>
    </location>
</feature>
<dbReference type="Pfam" id="PF19081">
    <property type="entry name" value="Ig_7"/>
    <property type="match status" value="2"/>
</dbReference>
<dbReference type="RefSeq" id="WP_091172187.1">
    <property type="nucleotide sequence ID" value="NZ_FODN01000006.1"/>
</dbReference>
<feature type="region of interest" description="Disordered" evidence="1">
    <location>
        <begin position="281"/>
        <end position="307"/>
    </location>
</feature>
<feature type="non-terminal residue" evidence="4">
    <location>
        <position position="1366"/>
    </location>
</feature>
<dbReference type="InterPro" id="IPR044023">
    <property type="entry name" value="Ig_7"/>
</dbReference>
<reference evidence="5" key="1">
    <citation type="submission" date="2016-10" db="EMBL/GenBank/DDBJ databases">
        <authorList>
            <person name="Varghese N."/>
            <person name="Submissions S."/>
        </authorList>
    </citation>
    <scope>NUCLEOTIDE SEQUENCE [LARGE SCALE GENOMIC DNA]</scope>
    <source>
        <strain evidence="5">CGMCC 1.8704</strain>
    </source>
</reference>
<dbReference type="Proteomes" id="UP000198657">
    <property type="component" value="Unassembled WGS sequence"/>
</dbReference>
<name>A0A1H8PLI4_9FLAO</name>
<evidence type="ECO:0000256" key="2">
    <source>
        <dbReference type="SAM" id="SignalP"/>
    </source>
</evidence>
<dbReference type="STRING" id="604089.SAMN04487942_2743"/>
<feature type="domain" description="Ig-like" evidence="3">
    <location>
        <begin position="1089"/>
        <end position="1168"/>
    </location>
</feature>
<gene>
    <name evidence="4" type="ORF">SAMN04487942_2743</name>
</gene>